<dbReference type="KEGG" id="mnm:MNVM_02090"/>
<proteinExistence type="predicted"/>
<dbReference type="AlphaFoldDB" id="A0A7I7JI20"/>
<keyword evidence="2" id="KW-1185">Reference proteome</keyword>
<accession>A0A7I7JI20</accession>
<dbReference type="RefSeq" id="WP_193465604.1">
    <property type="nucleotide sequence ID" value="NZ_AP022562.1"/>
</dbReference>
<evidence type="ECO:0000313" key="1">
    <source>
        <dbReference type="EMBL" id="BBX11128.1"/>
    </source>
</evidence>
<evidence type="ECO:0000313" key="2">
    <source>
        <dbReference type="Proteomes" id="UP000466997"/>
    </source>
</evidence>
<reference evidence="1 2" key="1">
    <citation type="journal article" date="2019" name="Emerg. Microbes Infect.">
        <title>Comprehensive subspecies identification of 175 nontuberculous mycobacteria species based on 7547 genomic profiles.</title>
        <authorList>
            <person name="Matsumoto Y."/>
            <person name="Kinjo T."/>
            <person name="Motooka D."/>
            <person name="Nabeya D."/>
            <person name="Jung N."/>
            <person name="Uechi K."/>
            <person name="Horii T."/>
            <person name="Iida T."/>
            <person name="Fujita J."/>
            <person name="Nakamura S."/>
        </authorList>
    </citation>
    <scope>NUCLEOTIDE SEQUENCE [LARGE SCALE GENOMIC DNA]</scope>
    <source>
        <strain evidence="1 2">JCM 6391</strain>
    </source>
</reference>
<dbReference type="EMBL" id="AP022562">
    <property type="protein sequence ID" value="BBX11128.1"/>
    <property type="molecule type" value="Genomic_DNA"/>
</dbReference>
<name>A0A7I7JI20_9MYCO</name>
<protein>
    <submittedName>
        <fullName evidence="1">Uncharacterized protein</fullName>
    </submittedName>
</protein>
<sequence>MTPEAQAEIDGIHAALTAATAYHDGNMGALQAILTMHRTDALPLVFGLLGAFDSLLRSVPGEPHEILQILRNVVLRTEAGGGR</sequence>
<organism evidence="1 2">
    <name type="scientific">Mycobacterium novum</name>
    <dbReference type="NCBI Taxonomy" id="2492438"/>
    <lineage>
        <taxon>Bacteria</taxon>
        <taxon>Bacillati</taxon>
        <taxon>Actinomycetota</taxon>
        <taxon>Actinomycetes</taxon>
        <taxon>Mycobacteriales</taxon>
        <taxon>Mycobacteriaceae</taxon>
        <taxon>Mycobacterium</taxon>
    </lineage>
</organism>
<dbReference type="Proteomes" id="UP000466997">
    <property type="component" value="Chromosome"/>
</dbReference>
<gene>
    <name evidence="1" type="ORF">MNVM_02090</name>
</gene>